<dbReference type="Pfam" id="PF00450">
    <property type="entry name" value="Peptidase_S10"/>
    <property type="match status" value="1"/>
</dbReference>
<dbReference type="EMBL" id="SNSC02000019">
    <property type="protein sequence ID" value="TID15861.1"/>
    <property type="molecule type" value="Genomic_DNA"/>
</dbReference>
<keyword evidence="2 6" id="KW-0121">Carboxypeptidase</keyword>
<dbReference type="STRING" id="86259.A0A4Z1NJ93"/>
<gene>
    <name evidence="6" type="ORF">E6O75_ATG08919</name>
</gene>
<evidence type="ECO:0000256" key="3">
    <source>
        <dbReference type="ARBA" id="ARBA00022670"/>
    </source>
</evidence>
<sequence length="181" mass="19656">MEVETKSDGLKAKSIYTSNELTVPRPPFVAEQVTGSTSRMLVETFMSVAAGKTPLLLFPSSSLSRSVAVPILQLANDTSGFRVNSLPDVPFSVGEMYPGLMPMKAGDPSRQLFFMYQSTTGPSVDTITIWLNGGPGCSSLAGFLQENGRFLWREEPLFLGQCDKYALVRTPLQGFSIMSEG</sequence>
<proteinExistence type="inferred from homology"/>
<protein>
    <submittedName>
        <fullName evidence="6">Serine carboxypeptidase PepF</fullName>
    </submittedName>
</protein>
<keyword evidence="3" id="KW-0645">Protease</keyword>
<evidence type="ECO:0000256" key="2">
    <source>
        <dbReference type="ARBA" id="ARBA00022645"/>
    </source>
</evidence>
<keyword evidence="4" id="KW-0378">Hydrolase</keyword>
<dbReference type="OrthoDB" id="443318at2759"/>
<comment type="similarity">
    <text evidence="1">Belongs to the peptidase S10 family.</text>
</comment>
<reference evidence="6 7" key="1">
    <citation type="submission" date="2019-04" db="EMBL/GenBank/DDBJ databases">
        <title>High contiguity whole genome sequence and gene annotation resource for two Venturia nashicola isolates.</title>
        <authorList>
            <person name="Prokchorchik M."/>
            <person name="Won K."/>
            <person name="Lee Y."/>
            <person name="Choi E.D."/>
            <person name="Segonzac C."/>
            <person name="Sohn K.H."/>
        </authorList>
    </citation>
    <scope>NUCLEOTIDE SEQUENCE [LARGE SCALE GENOMIC DNA]</scope>
    <source>
        <strain evidence="6 7">PRI2</strain>
    </source>
</reference>
<dbReference type="GO" id="GO:0004185">
    <property type="term" value="F:serine-type carboxypeptidase activity"/>
    <property type="evidence" value="ECO:0007669"/>
    <property type="project" value="InterPro"/>
</dbReference>
<name>A0A4Z1NJ93_9PEZI</name>
<dbReference type="Proteomes" id="UP000298493">
    <property type="component" value="Unassembled WGS sequence"/>
</dbReference>
<dbReference type="InterPro" id="IPR029058">
    <property type="entry name" value="AB_hydrolase_fold"/>
</dbReference>
<dbReference type="GO" id="GO:0006508">
    <property type="term" value="P:proteolysis"/>
    <property type="evidence" value="ECO:0007669"/>
    <property type="project" value="UniProtKB-KW"/>
</dbReference>
<dbReference type="SUPFAM" id="SSF53474">
    <property type="entry name" value="alpha/beta-Hydrolases"/>
    <property type="match status" value="1"/>
</dbReference>
<dbReference type="InterPro" id="IPR001563">
    <property type="entry name" value="Peptidase_S10"/>
</dbReference>
<organism evidence="6 7">
    <name type="scientific">Venturia nashicola</name>
    <dbReference type="NCBI Taxonomy" id="86259"/>
    <lineage>
        <taxon>Eukaryota</taxon>
        <taxon>Fungi</taxon>
        <taxon>Dikarya</taxon>
        <taxon>Ascomycota</taxon>
        <taxon>Pezizomycotina</taxon>
        <taxon>Dothideomycetes</taxon>
        <taxon>Pleosporomycetidae</taxon>
        <taxon>Venturiales</taxon>
        <taxon>Venturiaceae</taxon>
        <taxon>Venturia</taxon>
    </lineage>
</organism>
<evidence type="ECO:0000313" key="7">
    <source>
        <dbReference type="Proteomes" id="UP000298493"/>
    </source>
</evidence>
<dbReference type="Gene3D" id="3.40.50.1820">
    <property type="entry name" value="alpha/beta hydrolase"/>
    <property type="match status" value="1"/>
</dbReference>
<keyword evidence="5" id="KW-0325">Glycoprotein</keyword>
<evidence type="ECO:0000256" key="4">
    <source>
        <dbReference type="ARBA" id="ARBA00022801"/>
    </source>
</evidence>
<dbReference type="AlphaFoldDB" id="A0A4Z1NJ93"/>
<evidence type="ECO:0000256" key="5">
    <source>
        <dbReference type="ARBA" id="ARBA00023180"/>
    </source>
</evidence>
<keyword evidence="7" id="KW-1185">Reference proteome</keyword>
<accession>A0A4Z1NJ93</accession>
<evidence type="ECO:0000256" key="1">
    <source>
        <dbReference type="ARBA" id="ARBA00009431"/>
    </source>
</evidence>
<comment type="caution">
    <text evidence="6">The sequence shown here is derived from an EMBL/GenBank/DDBJ whole genome shotgun (WGS) entry which is preliminary data.</text>
</comment>
<evidence type="ECO:0000313" key="6">
    <source>
        <dbReference type="EMBL" id="TID15861.1"/>
    </source>
</evidence>